<dbReference type="OrthoDB" id="6754815at2759"/>
<dbReference type="GO" id="GO:0000786">
    <property type="term" value="C:nucleosome"/>
    <property type="evidence" value="ECO:0007669"/>
    <property type="project" value="InterPro"/>
</dbReference>
<feature type="region of interest" description="Disordered" evidence="1">
    <location>
        <begin position="97"/>
        <end position="245"/>
    </location>
</feature>
<evidence type="ECO:0000259" key="2">
    <source>
        <dbReference type="PROSITE" id="PS51504"/>
    </source>
</evidence>
<dbReference type="InterPro" id="IPR036390">
    <property type="entry name" value="WH_DNA-bd_sf"/>
</dbReference>
<gene>
    <name evidence="4" type="primary">LOC115888499</name>
</gene>
<feature type="compositionally biased region" description="Basic residues" evidence="1">
    <location>
        <begin position="153"/>
        <end position="176"/>
    </location>
</feature>
<organism evidence="3 4">
    <name type="scientific">Sitophilus oryzae</name>
    <name type="common">Rice weevil</name>
    <name type="synonym">Curculio oryzae</name>
    <dbReference type="NCBI Taxonomy" id="7048"/>
    <lineage>
        <taxon>Eukaryota</taxon>
        <taxon>Metazoa</taxon>
        <taxon>Ecdysozoa</taxon>
        <taxon>Arthropoda</taxon>
        <taxon>Hexapoda</taxon>
        <taxon>Insecta</taxon>
        <taxon>Pterygota</taxon>
        <taxon>Neoptera</taxon>
        <taxon>Endopterygota</taxon>
        <taxon>Coleoptera</taxon>
        <taxon>Polyphaga</taxon>
        <taxon>Cucujiformia</taxon>
        <taxon>Curculionidae</taxon>
        <taxon>Dryophthorinae</taxon>
        <taxon>Sitophilus</taxon>
    </lineage>
</organism>
<dbReference type="GO" id="GO:0006334">
    <property type="term" value="P:nucleosome assembly"/>
    <property type="evidence" value="ECO:0007669"/>
    <property type="project" value="InterPro"/>
</dbReference>
<dbReference type="GeneID" id="115888499"/>
<protein>
    <submittedName>
        <fullName evidence="4">Serine/arginine-rich splicing factor 11-like isoform X2</fullName>
    </submittedName>
</protein>
<dbReference type="PROSITE" id="PS51504">
    <property type="entry name" value="H15"/>
    <property type="match status" value="1"/>
</dbReference>
<dbReference type="Proteomes" id="UP000504635">
    <property type="component" value="Unplaced"/>
</dbReference>
<dbReference type="InterPro" id="IPR036388">
    <property type="entry name" value="WH-like_DNA-bd_sf"/>
</dbReference>
<dbReference type="SUPFAM" id="SSF46785">
    <property type="entry name" value="Winged helix' DNA-binding domain"/>
    <property type="match status" value="1"/>
</dbReference>
<sequence>MKRVGKEPRLLPNVMEAIAHLKEKRGSTQKQIIEHLAHLLKKGNAVRNVTMQVRRALEHGINSGLIKQKGGKYSLGLDKRDYAIFRRFRQIDEPLECSHKRRRGRGRRGRRRRRSRSRRRHRRRALSVEHAGTDDSESARSVNDDNTEPMDRGRRRRRRRRGRKGRRRGRKRRRHAEAKEVSSSSSESAKNEKKESPPNIVPEKRKSDQEKIDFHSKSGNSQNHQSSHSQDRNQAQEEDDIDCGNPECLCNIKQEDDLNRCMSRDDYYHDSYLN</sequence>
<evidence type="ECO:0000313" key="4">
    <source>
        <dbReference type="RefSeq" id="XP_030764111.1"/>
    </source>
</evidence>
<accession>A0A6J2YLE3</accession>
<dbReference type="GO" id="GO:0003677">
    <property type="term" value="F:DNA binding"/>
    <property type="evidence" value="ECO:0007669"/>
    <property type="project" value="InterPro"/>
</dbReference>
<feature type="compositionally biased region" description="Basic and acidic residues" evidence="1">
    <location>
        <begin position="189"/>
        <end position="216"/>
    </location>
</feature>
<proteinExistence type="predicted"/>
<feature type="compositionally biased region" description="Basic residues" evidence="1">
    <location>
        <begin position="99"/>
        <end position="125"/>
    </location>
</feature>
<name>A0A6J2YLE3_SITOR</name>
<dbReference type="InParanoid" id="A0A6J2YLE3"/>
<feature type="compositionally biased region" description="Low complexity" evidence="1">
    <location>
        <begin position="217"/>
        <end position="228"/>
    </location>
</feature>
<feature type="domain" description="H15" evidence="2">
    <location>
        <begin position="6"/>
        <end position="77"/>
    </location>
</feature>
<dbReference type="RefSeq" id="XP_030764111.1">
    <property type="nucleotide sequence ID" value="XM_030908251.1"/>
</dbReference>
<dbReference type="InterPro" id="IPR005818">
    <property type="entry name" value="Histone_H1/H5_H15"/>
</dbReference>
<dbReference type="Gene3D" id="1.10.10.10">
    <property type="entry name" value="Winged helix-like DNA-binding domain superfamily/Winged helix DNA-binding domain"/>
    <property type="match status" value="1"/>
</dbReference>
<evidence type="ECO:0000313" key="3">
    <source>
        <dbReference type="Proteomes" id="UP000504635"/>
    </source>
</evidence>
<reference evidence="4" key="1">
    <citation type="submission" date="2025-08" db="UniProtKB">
        <authorList>
            <consortium name="RefSeq"/>
        </authorList>
    </citation>
    <scope>IDENTIFICATION</scope>
    <source>
        <tissue evidence="4">Gonads</tissue>
    </source>
</reference>
<keyword evidence="3" id="KW-1185">Reference proteome</keyword>
<dbReference type="Pfam" id="PF00538">
    <property type="entry name" value="Linker_histone"/>
    <property type="match status" value="1"/>
</dbReference>
<evidence type="ECO:0000256" key="1">
    <source>
        <dbReference type="SAM" id="MobiDB-lite"/>
    </source>
</evidence>
<dbReference type="AlphaFoldDB" id="A0A6J2YLE3"/>